<proteinExistence type="predicted"/>
<gene>
    <name evidence="1" type="ORF">S01H4_09870</name>
</gene>
<sequence>MPVRDFTCVLDAGCGGGEYAKETAIKYPHLKISAYDIKGSKLWNKHPKNVNFKQMDLLKLGAENCYDFC</sequence>
<accession>X1AI17</accession>
<dbReference type="SUPFAM" id="SSF53335">
    <property type="entry name" value="S-adenosyl-L-methionine-dependent methyltransferases"/>
    <property type="match status" value="1"/>
</dbReference>
<name>X1AI17_9ZZZZ</name>
<organism evidence="1">
    <name type="scientific">marine sediment metagenome</name>
    <dbReference type="NCBI Taxonomy" id="412755"/>
    <lineage>
        <taxon>unclassified sequences</taxon>
        <taxon>metagenomes</taxon>
        <taxon>ecological metagenomes</taxon>
    </lineage>
</organism>
<evidence type="ECO:0000313" key="1">
    <source>
        <dbReference type="EMBL" id="GAG59651.1"/>
    </source>
</evidence>
<evidence type="ECO:0008006" key="2">
    <source>
        <dbReference type="Google" id="ProtNLM"/>
    </source>
</evidence>
<feature type="non-terminal residue" evidence="1">
    <location>
        <position position="69"/>
    </location>
</feature>
<dbReference type="InterPro" id="IPR029063">
    <property type="entry name" value="SAM-dependent_MTases_sf"/>
</dbReference>
<comment type="caution">
    <text evidence="1">The sequence shown here is derived from an EMBL/GenBank/DDBJ whole genome shotgun (WGS) entry which is preliminary data.</text>
</comment>
<reference evidence="1" key="1">
    <citation type="journal article" date="2014" name="Front. Microbiol.">
        <title>High frequency of phylogenetically diverse reductive dehalogenase-homologous genes in deep subseafloor sedimentary metagenomes.</title>
        <authorList>
            <person name="Kawai M."/>
            <person name="Futagami T."/>
            <person name="Toyoda A."/>
            <person name="Takaki Y."/>
            <person name="Nishi S."/>
            <person name="Hori S."/>
            <person name="Arai W."/>
            <person name="Tsubouchi T."/>
            <person name="Morono Y."/>
            <person name="Uchiyama I."/>
            <person name="Ito T."/>
            <person name="Fujiyama A."/>
            <person name="Inagaki F."/>
            <person name="Takami H."/>
        </authorList>
    </citation>
    <scope>NUCLEOTIDE SEQUENCE</scope>
    <source>
        <strain evidence="1">Expedition CK06-06</strain>
    </source>
</reference>
<dbReference type="Gene3D" id="3.40.50.150">
    <property type="entry name" value="Vaccinia Virus protein VP39"/>
    <property type="match status" value="1"/>
</dbReference>
<dbReference type="AlphaFoldDB" id="X1AI17"/>
<protein>
    <recommendedName>
        <fullName evidence="2">Methyltransferase domain-containing protein</fullName>
    </recommendedName>
</protein>
<dbReference type="EMBL" id="BART01003662">
    <property type="protein sequence ID" value="GAG59651.1"/>
    <property type="molecule type" value="Genomic_DNA"/>
</dbReference>